<reference evidence="1 2" key="1">
    <citation type="journal article" date="2011" name="Cell">
        <title>The monarch butterfly genome yields insights into long-distance migration.</title>
        <authorList>
            <person name="Zhan S."/>
            <person name="Merlin C."/>
            <person name="Boore J.L."/>
            <person name="Reppert S.M."/>
        </authorList>
    </citation>
    <scope>NUCLEOTIDE SEQUENCE [LARGE SCALE GENOMIC DNA]</scope>
    <source>
        <strain evidence="1">F-2</strain>
    </source>
</reference>
<dbReference type="KEGG" id="dpl:KGM_212403A"/>
<dbReference type="AlphaFoldDB" id="A0A212F1P9"/>
<proteinExistence type="predicted"/>
<accession>A0A212F1P9</accession>
<dbReference type="Proteomes" id="UP000007151">
    <property type="component" value="Unassembled WGS sequence"/>
</dbReference>
<feature type="non-terminal residue" evidence="1">
    <location>
        <position position="21"/>
    </location>
</feature>
<organism evidence="1 2">
    <name type="scientific">Danaus plexippus plexippus</name>
    <dbReference type="NCBI Taxonomy" id="278856"/>
    <lineage>
        <taxon>Eukaryota</taxon>
        <taxon>Metazoa</taxon>
        <taxon>Ecdysozoa</taxon>
        <taxon>Arthropoda</taxon>
        <taxon>Hexapoda</taxon>
        <taxon>Insecta</taxon>
        <taxon>Pterygota</taxon>
        <taxon>Neoptera</taxon>
        <taxon>Endopterygota</taxon>
        <taxon>Lepidoptera</taxon>
        <taxon>Glossata</taxon>
        <taxon>Ditrysia</taxon>
        <taxon>Papilionoidea</taxon>
        <taxon>Nymphalidae</taxon>
        <taxon>Danainae</taxon>
        <taxon>Danaini</taxon>
        <taxon>Danaina</taxon>
        <taxon>Danaus</taxon>
        <taxon>Danaus</taxon>
    </lineage>
</organism>
<name>A0A212F1P9_DANPL</name>
<evidence type="ECO:0000313" key="2">
    <source>
        <dbReference type="Proteomes" id="UP000007151"/>
    </source>
</evidence>
<sequence length="21" mass="2393">MEGCGMRCIKYLLVVFNGLFV</sequence>
<gene>
    <name evidence="1" type="ORF">KGM_212403A</name>
</gene>
<protein>
    <submittedName>
        <fullName evidence="1">Tetraspanin 47F isoform B</fullName>
    </submittedName>
</protein>
<comment type="caution">
    <text evidence="1">The sequence shown here is derived from an EMBL/GenBank/DDBJ whole genome shotgun (WGS) entry which is preliminary data.</text>
</comment>
<dbReference type="InParanoid" id="A0A212F1P9"/>
<evidence type="ECO:0000313" key="1">
    <source>
        <dbReference type="EMBL" id="OWR47667.1"/>
    </source>
</evidence>
<dbReference type="EMBL" id="AGBW02010830">
    <property type="protein sequence ID" value="OWR47667.1"/>
    <property type="molecule type" value="Genomic_DNA"/>
</dbReference>
<keyword evidence="2" id="KW-1185">Reference proteome</keyword>